<dbReference type="GO" id="GO:0003824">
    <property type="term" value="F:catalytic activity"/>
    <property type="evidence" value="ECO:0007669"/>
    <property type="project" value="InterPro"/>
</dbReference>
<dbReference type="InterPro" id="IPR012000">
    <property type="entry name" value="Thiamin_PyroP_enz_cen_dom"/>
</dbReference>
<dbReference type="CDD" id="cd02014">
    <property type="entry name" value="TPP_POX"/>
    <property type="match status" value="1"/>
</dbReference>
<evidence type="ECO:0000259" key="6">
    <source>
        <dbReference type="Pfam" id="PF02776"/>
    </source>
</evidence>
<accession>A0A5J5K3E9</accession>
<reference evidence="7 8" key="1">
    <citation type="submission" date="2019-09" db="EMBL/GenBank/DDBJ databases">
        <title>Screening of Novel Bioactive Compounds from Soil-Associated.</title>
        <authorList>
            <person name="Gong X."/>
        </authorList>
    </citation>
    <scope>NUCLEOTIDE SEQUENCE [LARGE SCALE GENOMIC DNA]</scope>
    <source>
        <strain evidence="7 8">Gxj-6</strain>
    </source>
</reference>
<evidence type="ECO:0000313" key="7">
    <source>
        <dbReference type="EMBL" id="KAA9378514.1"/>
    </source>
</evidence>
<evidence type="ECO:0000256" key="3">
    <source>
        <dbReference type="RuleBase" id="RU362132"/>
    </source>
</evidence>
<feature type="domain" description="Thiamine pyrophosphate enzyme TPP-binding" evidence="5">
    <location>
        <begin position="391"/>
        <end position="538"/>
    </location>
</feature>
<keyword evidence="8" id="KW-1185">Reference proteome</keyword>
<dbReference type="InterPro" id="IPR047210">
    <property type="entry name" value="TPP_PYR_POXB-like"/>
</dbReference>
<dbReference type="InterPro" id="IPR047212">
    <property type="entry name" value="TPP_POXB-like"/>
</dbReference>
<dbReference type="Pfam" id="PF02776">
    <property type="entry name" value="TPP_enzyme_N"/>
    <property type="match status" value="1"/>
</dbReference>
<dbReference type="PROSITE" id="PS00187">
    <property type="entry name" value="TPP_ENZYMES"/>
    <property type="match status" value="1"/>
</dbReference>
<comment type="similarity">
    <text evidence="1 3">Belongs to the TPP enzyme family.</text>
</comment>
<dbReference type="SUPFAM" id="SSF52518">
    <property type="entry name" value="Thiamin diphosphate-binding fold (THDP-binding)"/>
    <property type="match status" value="2"/>
</dbReference>
<comment type="caution">
    <text evidence="7">The sequence shown here is derived from an EMBL/GenBank/DDBJ whole genome shotgun (WGS) entry which is preliminary data.</text>
</comment>
<dbReference type="InterPro" id="IPR011766">
    <property type="entry name" value="TPP_enzyme_TPP-bd"/>
</dbReference>
<dbReference type="InterPro" id="IPR029035">
    <property type="entry name" value="DHS-like_NAD/FAD-binding_dom"/>
</dbReference>
<feature type="domain" description="Thiamine pyrophosphate enzyme central" evidence="4">
    <location>
        <begin position="201"/>
        <end position="331"/>
    </location>
</feature>
<dbReference type="InterPro" id="IPR047211">
    <property type="entry name" value="POXB-like"/>
</dbReference>
<sequence>MGDQLTAADVLVDRLIQWGVDVVFGLPGDGINGFMDALHNRRDDLRYIHCRHEEVAAMAAVGYAKFTGRLGVCFATAGPGAAHLLNGLLDARTDQAPLLAISGMTYHDLIGTSYLQDVNTDYMLNDVALYNQRIMGPAHVVNVTDYAVRTALTLRGPAHLTFPIDFQAAPAGSGSRFRRNVEGHTSTSYRPPIRVPRRQDLDAAARVLSGRARPVILAGAGARGAVDELEAVAEKLGAPIVKAQLGKDCVPDDSLYTTGPIGLVGSRPSEEAMEECDALLIVGSTMPYIEFYPAPGQAVCVQIDDMPERLGLRYPVDVPLAGDARATLSELLPLLTRNEDRAFLTKAQRGMRDWWRLMEERATRTDLPMKPQVPAWALNAALAPDAIVCGDSGTVTSWAARQIMIRRGQMFSFSGTNCSMAAGLPYAIGAQAAYPGRQVVAFTGDGSMTMQLGDFLTAVQHDLPIKIVVVKNNTLGLIKWEQMVYLGNPEYGVNLAPIDFVKFAEACGARGVCVTDPASCADQMREALSWDGPVIVECLVDQHEPPLPAKVKSHQVEKLTEALLQGTPNRNRIALQMIKDMLDESSFAASPAHAVPRKVGQAAATLVGRLRDRAKGEHPE</sequence>
<dbReference type="PANTHER" id="PTHR42981">
    <property type="entry name" value="PYRUVATE DEHYDROGENASE [UBIQUINONE]"/>
    <property type="match status" value="1"/>
</dbReference>
<dbReference type="SUPFAM" id="SSF52467">
    <property type="entry name" value="DHS-like NAD/FAD-binding domain"/>
    <property type="match status" value="1"/>
</dbReference>
<dbReference type="Gene3D" id="3.40.50.1220">
    <property type="entry name" value="TPP-binding domain"/>
    <property type="match status" value="1"/>
</dbReference>
<name>A0A5J5K3E9_9ACTN</name>
<protein>
    <submittedName>
        <fullName evidence="7">Pyruvate oxidase</fullName>
    </submittedName>
</protein>
<organism evidence="7 8">
    <name type="scientific">Microbispora cellulosiformans</name>
    <dbReference type="NCBI Taxonomy" id="2614688"/>
    <lineage>
        <taxon>Bacteria</taxon>
        <taxon>Bacillati</taxon>
        <taxon>Actinomycetota</taxon>
        <taxon>Actinomycetes</taxon>
        <taxon>Streptosporangiales</taxon>
        <taxon>Streptosporangiaceae</taxon>
        <taxon>Microbispora</taxon>
    </lineage>
</organism>
<dbReference type="Pfam" id="PF00205">
    <property type="entry name" value="TPP_enzyme_M"/>
    <property type="match status" value="1"/>
</dbReference>
<proteinExistence type="inferred from homology"/>
<dbReference type="InterPro" id="IPR029061">
    <property type="entry name" value="THDP-binding"/>
</dbReference>
<evidence type="ECO:0000259" key="5">
    <source>
        <dbReference type="Pfam" id="PF02775"/>
    </source>
</evidence>
<dbReference type="Pfam" id="PF02775">
    <property type="entry name" value="TPP_enzyme_C"/>
    <property type="match status" value="1"/>
</dbReference>
<gene>
    <name evidence="7" type="ORF">F5972_16895</name>
</gene>
<dbReference type="RefSeq" id="WP_150934419.1">
    <property type="nucleotide sequence ID" value="NZ_VYTZ01000005.1"/>
</dbReference>
<dbReference type="GO" id="GO:0000287">
    <property type="term" value="F:magnesium ion binding"/>
    <property type="evidence" value="ECO:0007669"/>
    <property type="project" value="InterPro"/>
</dbReference>
<dbReference type="AlphaFoldDB" id="A0A5J5K3E9"/>
<dbReference type="InterPro" id="IPR000399">
    <property type="entry name" value="TPP-bd_CS"/>
</dbReference>
<evidence type="ECO:0000313" key="8">
    <source>
        <dbReference type="Proteomes" id="UP000327011"/>
    </source>
</evidence>
<dbReference type="GO" id="GO:0030976">
    <property type="term" value="F:thiamine pyrophosphate binding"/>
    <property type="evidence" value="ECO:0007669"/>
    <property type="project" value="InterPro"/>
</dbReference>
<dbReference type="Proteomes" id="UP000327011">
    <property type="component" value="Unassembled WGS sequence"/>
</dbReference>
<feature type="domain" description="Thiamine pyrophosphate enzyme N-terminal TPP-binding" evidence="6">
    <location>
        <begin position="6"/>
        <end position="118"/>
    </location>
</feature>
<evidence type="ECO:0000256" key="1">
    <source>
        <dbReference type="ARBA" id="ARBA00007812"/>
    </source>
</evidence>
<dbReference type="InterPro" id="IPR012001">
    <property type="entry name" value="Thiamin_PyroP_enz_TPP-bd_dom"/>
</dbReference>
<keyword evidence="7" id="KW-0670">Pyruvate</keyword>
<evidence type="ECO:0000256" key="2">
    <source>
        <dbReference type="ARBA" id="ARBA00023052"/>
    </source>
</evidence>
<dbReference type="EMBL" id="VYTZ01000005">
    <property type="protein sequence ID" value="KAA9378514.1"/>
    <property type="molecule type" value="Genomic_DNA"/>
</dbReference>
<dbReference type="PANTHER" id="PTHR42981:SF2">
    <property type="entry name" value="PYRUVATE DEHYDROGENASE [UBIQUINONE]"/>
    <property type="match status" value="1"/>
</dbReference>
<dbReference type="CDD" id="cd07039">
    <property type="entry name" value="TPP_PYR_POX"/>
    <property type="match status" value="1"/>
</dbReference>
<evidence type="ECO:0000259" key="4">
    <source>
        <dbReference type="Pfam" id="PF00205"/>
    </source>
</evidence>
<keyword evidence="2 3" id="KW-0786">Thiamine pyrophosphate</keyword>
<dbReference type="Gene3D" id="3.40.50.970">
    <property type="match status" value="2"/>
</dbReference>